<keyword evidence="2" id="KW-0326">Glycosidase</keyword>
<evidence type="ECO:0000259" key="3">
    <source>
        <dbReference type="Pfam" id="PF10566"/>
    </source>
</evidence>
<evidence type="ECO:0000259" key="4">
    <source>
        <dbReference type="Pfam" id="PF14509"/>
    </source>
</evidence>
<dbReference type="AlphaFoldDB" id="A0A6N8J637"/>
<dbReference type="InterPro" id="IPR029483">
    <property type="entry name" value="GH97_C"/>
</dbReference>
<dbReference type="Pfam" id="PF14509">
    <property type="entry name" value="GH97_C"/>
    <property type="match status" value="1"/>
</dbReference>
<protein>
    <recommendedName>
        <fullName evidence="7">Glycoside hydrolase family 97 protein</fullName>
    </recommendedName>
</protein>
<dbReference type="Gene3D" id="3.20.20.70">
    <property type="entry name" value="Aldolase class I"/>
    <property type="match status" value="1"/>
</dbReference>
<dbReference type="OrthoDB" id="57532at2"/>
<dbReference type="InterPro" id="IPR013785">
    <property type="entry name" value="Aldolase_TIM"/>
</dbReference>
<dbReference type="InterPro" id="IPR017853">
    <property type="entry name" value="GH"/>
</dbReference>
<evidence type="ECO:0008006" key="7">
    <source>
        <dbReference type="Google" id="ProtNLM"/>
    </source>
</evidence>
<organism evidence="5 6">
    <name type="scientific">Chitinophaga oryziterrae</name>
    <dbReference type="NCBI Taxonomy" id="1031224"/>
    <lineage>
        <taxon>Bacteria</taxon>
        <taxon>Pseudomonadati</taxon>
        <taxon>Bacteroidota</taxon>
        <taxon>Chitinophagia</taxon>
        <taxon>Chitinophagales</taxon>
        <taxon>Chitinophagaceae</taxon>
        <taxon>Chitinophaga</taxon>
    </lineage>
</organism>
<dbReference type="Gene3D" id="2.60.40.1180">
    <property type="entry name" value="Golgi alpha-mannosidase II"/>
    <property type="match status" value="1"/>
</dbReference>
<dbReference type="InterPro" id="IPR052720">
    <property type="entry name" value="Glycosyl_hydrolase_97"/>
</dbReference>
<evidence type="ECO:0000313" key="6">
    <source>
        <dbReference type="Proteomes" id="UP000468388"/>
    </source>
</evidence>
<evidence type="ECO:0000256" key="1">
    <source>
        <dbReference type="ARBA" id="ARBA00022801"/>
    </source>
</evidence>
<proteinExistence type="predicted"/>
<reference evidence="5 6" key="1">
    <citation type="submission" date="2019-12" db="EMBL/GenBank/DDBJ databases">
        <title>The draft genomic sequence of strain Chitinophaga oryziterrae JCM 16595.</title>
        <authorList>
            <person name="Zhang X."/>
        </authorList>
    </citation>
    <scope>NUCLEOTIDE SEQUENCE [LARGE SCALE GENOMIC DNA]</scope>
    <source>
        <strain evidence="5 6">JCM 16595</strain>
    </source>
</reference>
<dbReference type="PANTHER" id="PTHR35803">
    <property type="entry name" value="GLUCAN 1,4-ALPHA-GLUCOSIDASE SUSB-RELATED"/>
    <property type="match status" value="1"/>
</dbReference>
<feature type="domain" description="Glycosyl-hydrolase 97 catalytic" evidence="3">
    <location>
        <begin position="45"/>
        <end position="191"/>
    </location>
</feature>
<keyword evidence="6" id="KW-1185">Reference proteome</keyword>
<feature type="domain" description="Glycosyl-hydrolase 97 C-terminal oligomerisation" evidence="4">
    <location>
        <begin position="287"/>
        <end position="382"/>
    </location>
</feature>
<keyword evidence="1" id="KW-0378">Hydrolase</keyword>
<dbReference type="GO" id="GO:0016798">
    <property type="term" value="F:hydrolase activity, acting on glycosyl bonds"/>
    <property type="evidence" value="ECO:0007669"/>
    <property type="project" value="UniProtKB-KW"/>
</dbReference>
<accession>A0A6N8J637</accession>
<evidence type="ECO:0000313" key="5">
    <source>
        <dbReference type="EMBL" id="MVT40404.1"/>
    </source>
</evidence>
<evidence type="ECO:0000256" key="2">
    <source>
        <dbReference type="ARBA" id="ARBA00023295"/>
    </source>
</evidence>
<gene>
    <name evidence="5" type="ORF">GO495_07405</name>
</gene>
<dbReference type="PANTHER" id="PTHR35803:SF2">
    <property type="entry name" value="RETAINING ALPHA-GALACTOSIDASE"/>
    <property type="match status" value="1"/>
</dbReference>
<dbReference type="SUPFAM" id="SSF51445">
    <property type="entry name" value="(Trans)glycosidases"/>
    <property type="match status" value="1"/>
</dbReference>
<sequence>MLAEKPGDLIASEIIQNLNDPCAIEDPSWIKPGMSAWDHWWSGEVKMDMPTIKRYIDLASQMGWPYMLIDWQWYGTFNKPEADITKTASQLDMSEILRYAKEKNVRCWVWLYNTDVNSNNNFEAAFPVYEKWGIAGVKIDFMDRDDQEMVNWYHDIIKAAARHHLMVDFHGAYKPDGIIRTYPNMITREGVMGEEYSKFSHKVTPRHNVTLPFTRMLAGQMDYTPGGFLNVTPKDFKQQTPTQVMNTRCAELSKFVIYESPFTVFCEDPEHVTGQPGADFLRLVPTVWDDIKVLEGYPGEYIALAKRSGNDWFIGAMTNESKRTLTVQLDFLSAGNYEMEIWQDAKDAGEQPAHLTKINKKIKAGEKIRIDMKEGGGYVARLRAL</sequence>
<dbReference type="EMBL" id="WRXO01000001">
    <property type="protein sequence ID" value="MVT40404.1"/>
    <property type="molecule type" value="Genomic_DNA"/>
</dbReference>
<comment type="caution">
    <text evidence="5">The sequence shown here is derived from an EMBL/GenBank/DDBJ whole genome shotgun (WGS) entry which is preliminary data.</text>
</comment>
<dbReference type="Pfam" id="PF10566">
    <property type="entry name" value="Glyco_hydro_97"/>
    <property type="match status" value="1"/>
</dbReference>
<name>A0A6N8J637_9BACT</name>
<dbReference type="Proteomes" id="UP000468388">
    <property type="component" value="Unassembled WGS sequence"/>
</dbReference>
<dbReference type="InterPro" id="IPR013780">
    <property type="entry name" value="Glyco_hydro_b"/>
</dbReference>
<dbReference type="InterPro" id="IPR019563">
    <property type="entry name" value="GH97_catalytic"/>
</dbReference>